<evidence type="ECO:0008006" key="3">
    <source>
        <dbReference type="Google" id="ProtNLM"/>
    </source>
</evidence>
<dbReference type="InterPro" id="IPR029044">
    <property type="entry name" value="Nucleotide-diphossugar_trans"/>
</dbReference>
<dbReference type="Proteomes" id="UP001157974">
    <property type="component" value="Unassembled WGS sequence"/>
</dbReference>
<dbReference type="PANTHER" id="PTHR36529">
    <property type="entry name" value="SLL1095 PROTEIN"/>
    <property type="match status" value="1"/>
</dbReference>
<dbReference type="Pfam" id="PF09837">
    <property type="entry name" value="DUF2064"/>
    <property type="match status" value="1"/>
</dbReference>
<dbReference type="PANTHER" id="PTHR36529:SF1">
    <property type="entry name" value="GLYCOSYLTRANSFERASE"/>
    <property type="match status" value="1"/>
</dbReference>
<organism evidence="1 2">
    <name type="scientific">Rhodosorus marinus</name>
    <dbReference type="NCBI Taxonomy" id="101924"/>
    <lineage>
        <taxon>Eukaryota</taxon>
        <taxon>Rhodophyta</taxon>
        <taxon>Stylonematophyceae</taxon>
        <taxon>Stylonematales</taxon>
        <taxon>Stylonemataceae</taxon>
        <taxon>Rhodosorus</taxon>
    </lineage>
</organism>
<dbReference type="Gene3D" id="3.90.550.10">
    <property type="entry name" value="Spore Coat Polysaccharide Biosynthesis Protein SpsA, Chain A"/>
    <property type="match status" value="1"/>
</dbReference>
<dbReference type="NCBIfam" id="TIGR04282">
    <property type="entry name" value="glyco_like_cofC"/>
    <property type="match status" value="1"/>
</dbReference>
<reference evidence="1 2" key="1">
    <citation type="journal article" date="2023" name="Nat. Commun.">
        <title>Origin of minicircular mitochondrial genomes in red algae.</title>
        <authorList>
            <person name="Lee Y."/>
            <person name="Cho C.H."/>
            <person name="Lee Y.M."/>
            <person name="Park S.I."/>
            <person name="Yang J.H."/>
            <person name="West J.A."/>
            <person name="Bhattacharya D."/>
            <person name="Yoon H.S."/>
        </authorList>
    </citation>
    <scope>NUCLEOTIDE SEQUENCE [LARGE SCALE GENOMIC DNA]</scope>
    <source>
        <strain evidence="1 2">CCMP1338</strain>
        <tissue evidence="1">Whole cell</tissue>
    </source>
</reference>
<accession>A0AAV8UZ72</accession>
<dbReference type="SUPFAM" id="SSF53448">
    <property type="entry name" value="Nucleotide-diphospho-sugar transferases"/>
    <property type="match status" value="1"/>
</dbReference>
<dbReference type="InterPro" id="IPR018641">
    <property type="entry name" value="Trfase_1_rSAM/seldom-assoc"/>
</dbReference>
<proteinExistence type="predicted"/>
<evidence type="ECO:0000313" key="2">
    <source>
        <dbReference type="Proteomes" id="UP001157974"/>
    </source>
</evidence>
<dbReference type="AlphaFoldDB" id="A0AAV8UZ72"/>
<gene>
    <name evidence="1" type="ORF">NDN08_008026</name>
</gene>
<keyword evidence="2" id="KW-1185">Reference proteome</keyword>
<protein>
    <recommendedName>
        <fullName evidence="3">Glycosyltransferase</fullName>
    </recommendedName>
</protein>
<comment type="caution">
    <text evidence="1">The sequence shown here is derived from an EMBL/GenBank/DDBJ whole genome shotgun (WGS) entry which is preliminary data.</text>
</comment>
<sequence length="290" mass="32239">MNGNVKLSTSVAALRSSAVSLIALLVDLLINSPFVSKKFRSNQRSDERDLGFGFRVLEEDRILRMEPMDHIMLFTKYPIPGYAKTRMIGLLGKEGAAMLSKELSEHIVRVLRASSKARSARGDKTFIRLLYAGNCSLDSVTEWLGTQNDEVVEPQSDGDLGKRLSTSFIDSFERMNAKKVLVVGSDIPGISEDIIQEAFQFLDDVDVVVGPSFDGGYYLMGMRQPTVQVFQNIPWSCDRTLEATKQRMSEAGLSCKELGPLADVDEPADFEEWGKVSGKDKDYYLSRSVA</sequence>
<name>A0AAV8UZ72_9RHOD</name>
<dbReference type="EMBL" id="JAMWBK010000002">
    <property type="protein sequence ID" value="KAJ8907923.1"/>
    <property type="molecule type" value="Genomic_DNA"/>
</dbReference>
<evidence type="ECO:0000313" key="1">
    <source>
        <dbReference type="EMBL" id="KAJ8907923.1"/>
    </source>
</evidence>